<evidence type="ECO:0000313" key="2">
    <source>
        <dbReference type="EMBL" id="RZF45979.1"/>
    </source>
</evidence>
<comment type="caution">
    <text evidence="2">The sequence shown here is derived from an EMBL/GenBank/DDBJ whole genome shotgun (WGS) entry which is preliminary data.</text>
</comment>
<evidence type="ECO:0000256" key="1">
    <source>
        <dbReference type="SAM" id="MobiDB-lite"/>
    </source>
</evidence>
<reference evidence="2 3" key="1">
    <citation type="journal article" date="2017" name="Gigascience">
        <title>Genome sequence of the small brown planthopper, Laodelphax striatellus.</title>
        <authorList>
            <person name="Zhu J."/>
            <person name="Jiang F."/>
            <person name="Wang X."/>
            <person name="Yang P."/>
            <person name="Bao Y."/>
            <person name="Zhao W."/>
            <person name="Wang W."/>
            <person name="Lu H."/>
            <person name="Wang Q."/>
            <person name="Cui N."/>
            <person name="Li J."/>
            <person name="Chen X."/>
            <person name="Luo L."/>
            <person name="Yu J."/>
            <person name="Kang L."/>
            <person name="Cui F."/>
        </authorList>
    </citation>
    <scope>NUCLEOTIDE SEQUENCE [LARGE SCALE GENOMIC DNA]</scope>
    <source>
        <strain evidence="2">Lst14</strain>
    </source>
</reference>
<dbReference type="Proteomes" id="UP000291343">
    <property type="component" value="Unassembled WGS sequence"/>
</dbReference>
<sequence length="98" mass="10446">MMTSVSSNQGRDDAAAAVADRTIASSQDPNNGLESDFDPDPTTALSASGLPGSLMTFVGGAKKEGTSLLFQPDSWMIDATNFRRIHSDNKRRKASLLK</sequence>
<dbReference type="InParanoid" id="A0A482XKJ3"/>
<dbReference type="EMBL" id="QKKF02007475">
    <property type="protein sequence ID" value="RZF45979.1"/>
    <property type="molecule type" value="Genomic_DNA"/>
</dbReference>
<protein>
    <submittedName>
        <fullName evidence="2">Uncharacterized protein</fullName>
    </submittedName>
</protein>
<organism evidence="2 3">
    <name type="scientific">Laodelphax striatellus</name>
    <name type="common">Small brown planthopper</name>
    <name type="synonym">Delphax striatella</name>
    <dbReference type="NCBI Taxonomy" id="195883"/>
    <lineage>
        <taxon>Eukaryota</taxon>
        <taxon>Metazoa</taxon>
        <taxon>Ecdysozoa</taxon>
        <taxon>Arthropoda</taxon>
        <taxon>Hexapoda</taxon>
        <taxon>Insecta</taxon>
        <taxon>Pterygota</taxon>
        <taxon>Neoptera</taxon>
        <taxon>Paraneoptera</taxon>
        <taxon>Hemiptera</taxon>
        <taxon>Auchenorrhyncha</taxon>
        <taxon>Fulgoroidea</taxon>
        <taxon>Delphacidae</taxon>
        <taxon>Criomorphinae</taxon>
        <taxon>Laodelphax</taxon>
    </lineage>
</organism>
<feature type="region of interest" description="Disordered" evidence="1">
    <location>
        <begin position="1"/>
        <end position="49"/>
    </location>
</feature>
<evidence type="ECO:0000313" key="3">
    <source>
        <dbReference type="Proteomes" id="UP000291343"/>
    </source>
</evidence>
<proteinExistence type="predicted"/>
<feature type="compositionally biased region" description="Polar residues" evidence="1">
    <location>
        <begin position="23"/>
        <end position="33"/>
    </location>
</feature>
<dbReference type="AlphaFoldDB" id="A0A482XKJ3"/>
<keyword evidence="3" id="KW-1185">Reference proteome</keyword>
<name>A0A482XKJ3_LAOST</name>
<accession>A0A482XKJ3</accession>
<gene>
    <name evidence="2" type="ORF">LSTR_LSTR015442</name>
</gene>